<dbReference type="OrthoDB" id="5665132at2759"/>
<dbReference type="Proteomes" id="UP000242474">
    <property type="component" value="Unassembled WGS sequence"/>
</dbReference>
<accession>A0A2G5B3X8</accession>
<dbReference type="EMBL" id="KZ303528">
    <property type="protein sequence ID" value="PIA13709.1"/>
    <property type="molecule type" value="Genomic_DNA"/>
</dbReference>
<evidence type="ECO:0000256" key="1">
    <source>
        <dbReference type="SAM" id="Coils"/>
    </source>
</evidence>
<keyword evidence="4" id="KW-1185">Reference proteome</keyword>
<reference evidence="3 4" key="1">
    <citation type="journal article" date="2015" name="Genome Biol. Evol.">
        <title>Phylogenomic analyses indicate that early fungi evolved digesting cell walls of algal ancestors of land plants.</title>
        <authorList>
            <person name="Chang Y."/>
            <person name="Wang S."/>
            <person name="Sekimoto S."/>
            <person name="Aerts A.L."/>
            <person name="Choi C."/>
            <person name="Clum A."/>
            <person name="LaButti K.M."/>
            <person name="Lindquist E.A."/>
            <person name="Yee Ngan C."/>
            <person name="Ohm R.A."/>
            <person name="Salamov A.A."/>
            <person name="Grigoriev I.V."/>
            <person name="Spatafora J.W."/>
            <person name="Berbee M.L."/>
        </authorList>
    </citation>
    <scope>NUCLEOTIDE SEQUENCE [LARGE SCALE GENOMIC DNA]</scope>
    <source>
        <strain evidence="3 4">NRRL 1564</strain>
    </source>
</reference>
<name>A0A2G5B3X8_COERN</name>
<feature type="coiled-coil region" evidence="1">
    <location>
        <begin position="158"/>
        <end position="201"/>
    </location>
</feature>
<dbReference type="AlphaFoldDB" id="A0A2G5B3X8"/>
<evidence type="ECO:0000313" key="3">
    <source>
        <dbReference type="EMBL" id="PIA13709.1"/>
    </source>
</evidence>
<protein>
    <submittedName>
        <fullName evidence="3">Uncharacterized protein</fullName>
    </submittedName>
</protein>
<keyword evidence="1" id="KW-0175">Coiled coil</keyword>
<proteinExistence type="predicted"/>
<organism evidence="3 4">
    <name type="scientific">Coemansia reversa (strain ATCC 12441 / NRRL 1564)</name>
    <dbReference type="NCBI Taxonomy" id="763665"/>
    <lineage>
        <taxon>Eukaryota</taxon>
        <taxon>Fungi</taxon>
        <taxon>Fungi incertae sedis</taxon>
        <taxon>Zoopagomycota</taxon>
        <taxon>Kickxellomycotina</taxon>
        <taxon>Kickxellomycetes</taxon>
        <taxon>Kickxellales</taxon>
        <taxon>Kickxellaceae</taxon>
        <taxon>Coemansia</taxon>
    </lineage>
</organism>
<feature type="region of interest" description="Disordered" evidence="2">
    <location>
        <begin position="1"/>
        <end position="30"/>
    </location>
</feature>
<gene>
    <name evidence="3" type="ORF">COEREDRAFT_11113</name>
</gene>
<sequence>MGYIYPKRVASSSESAQRPTKRHCTDKGKQPVQVTFSTEAGAAIPPEPPTIPVLPPGFPSPPQGYEELFEAWGDRWRESHGAAKAIGKLQERLVEFRDAAEVLQNTNLIPQHNLTTNLMPQHNIIIKLRHCIASAEEKLIDEDFAVHMDGKQHNPARIKELEGLIDRFKTKLAEKEKETKLAEKKRELSEARCAIQELLGTSNSSGVKLIGTSLTSPLELLRVDKHKKPSLHSVSESGEPPPPPIHQRRT</sequence>
<feature type="region of interest" description="Disordered" evidence="2">
    <location>
        <begin position="225"/>
        <end position="250"/>
    </location>
</feature>
<feature type="compositionally biased region" description="Pro residues" evidence="2">
    <location>
        <begin position="239"/>
        <end position="250"/>
    </location>
</feature>
<evidence type="ECO:0000313" key="4">
    <source>
        <dbReference type="Proteomes" id="UP000242474"/>
    </source>
</evidence>
<evidence type="ECO:0000256" key="2">
    <source>
        <dbReference type="SAM" id="MobiDB-lite"/>
    </source>
</evidence>